<accession>A0A1L7ACT6</accession>
<dbReference type="EMBL" id="CP015583">
    <property type="protein sequence ID" value="APT56596.1"/>
    <property type="molecule type" value="Genomic_DNA"/>
</dbReference>
<evidence type="ECO:0000313" key="3">
    <source>
        <dbReference type="EMBL" id="APT56596.1"/>
    </source>
</evidence>
<proteinExistence type="predicted"/>
<dbReference type="InterPro" id="IPR001466">
    <property type="entry name" value="Beta-lactam-related"/>
</dbReference>
<dbReference type="AlphaFoldDB" id="A0A1L7ACT6"/>
<evidence type="ECO:0000256" key="1">
    <source>
        <dbReference type="ARBA" id="ARBA00022801"/>
    </source>
</evidence>
<evidence type="ECO:0000259" key="2">
    <source>
        <dbReference type="Pfam" id="PF00144"/>
    </source>
</evidence>
<dbReference type="PANTHER" id="PTHR43283:SF11">
    <property type="entry name" value="BETA-LACTAMASE-RELATED DOMAIN-CONTAINING PROTEIN"/>
    <property type="match status" value="1"/>
</dbReference>
<organism evidence="3 4">
    <name type="scientific">Roseomonas gilardii</name>
    <dbReference type="NCBI Taxonomy" id="257708"/>
    <lineage>
        <taxon>Bacteria</taxon>
        <taxon>Pseudomonadati</taxon>
        <taxon>Pseudomonadota</taxon>
        <taxon>Alphaproteobacteria</taxon>
        <taxon>Acetobacterales</taxon>
        <taxon>Roseomonadaceae</taxon>
        <taxon>Roseomonas</taxon>
    </lineage>
</organism>
<dbReference type="eggNOG" id="COG1680">
    <property type="taxonomic scope" value="Bacteria"/>
</dbReference>
<dbReference type="GO" id="GO:0016787">
    <property type="term" value="F:hydrolase activity"/>
    <property type="evidence" value="ECO:0007669"/>
    <property type="project" value="UniProtKB-KW"/>
</dbReference>
<dbReference type="InterPro" id="IPR012338">
    <property type="entry name" value="Beta-lactam/transpept-like"/>
</dbReference>
<dbReference type="InterPro" id="IPR050789">
    <property type="entry name" value="Diverse_Enzym_Activities"/>
</dbReference>
<name>A0A1L7ACT6_9PROT</name>
<dbReference type="Proteomes" id="UP000185494">
    <property type="component" value="Chromosome 1"/>
</dbReference>
<dbReference type="STRING" id="257708.RGI145_05220"/>
<keyword evidence="1 3" id="KW-0378">Hydrolase</keyword>
<gene>
    <name evidence="3" type="ORF">RGI145_05220</name>
</gene>
<evidence type="ECO:0000313" key="4">
    <source>
        <dbReference type="Proteomes" id="UP000185494"/>
    </source>
</evidence>
<dbReference type="RefSeq" id="WP_075797536.1">
    <property type="nucleotide sequence ID" value="NZ_CP015583.1"/>
</dbReference>
<dbReference type="Pfam" id="PF00144">
    <property type="entry name" value="Beta-lactamase"/>
    <property type="match status" value="1"/>
</dbReference>
<dbReference type="PANTHER" id="PTHR43283">
    <property type="entry name" value="BETA-LACTAMASE-RELATED"/>
    <property type="match status" value="1"/>
</dbReference>
<dbReference type="KEGG" id="rgi:RGI145_05220"/>
<protein>
    <submittedName>
        <fullName evidence="3">Serine hydrolase</fullName>
    </submittedName>
</protein>
<dbReference type="Gene3D" id="3.40.710.10">
    <property type="entry name" value="DD-peptidase/beta-lactamase superfamily"/>
    <property type="match status" value="1"/>
</dbReference>
<reference evidence="3 4" key="1">
    <citation type="submission" date="2016-05" db="EMBL/GenBank/DDBJ databases">
        <title>Complete Genome and Methylome Analysis of Psychrotrophic Bacterial Isolates from Antarctic Lake Untersee.</title>
        <authorList>
            <person name="Fomenkov A."/>
            <person name="Akimov V.N."/>
            <person name="Vasilyeva L.V."/>
            <person name="Andersen D."/>
            <person name="Vincze T."/>
            <person name="Roberts R.J."/>
        </authorList>
    </citation>
    <scope>NUCLEOTIDE SEQUENCE [LARGE SCALE GENOMIC DNA]</scope>
    <source>
        <strain evidence="3 4">U14-5</strain>
    </source>
</reference>
<sequence>MIFPSPHPAALPEGAAETLGFDPARLAEATGWAQTQESPFPRDLPAYLASGHFEPPPGNEILGPVEPRGAPNGLILRHGRVAARWGDTRQVDRTFSVAKSCLSLLAGIAVLDGLIRDLDEPVSAGVSDPAFAGPRNGAITWRMLLSQTSEWEGTLHGKSDVLDRGRDLQREGKAPKGWERPLQPPGSYWEYNDVRVNALSLALMLRFARPLPEVWAERIMRPIGGSEDWSWDGYRTASVTLPGGRTALSVPGGTHWGGGIRTHAEDQARLGLLMLAGGIWDGQRILPPGWVAASGTPCPLHEDYGLLWWLNRSGRFPEADRESLFAQGAGGNVIWIEPATRIVAVFRWLDPAALPETIARISRARTI</sequence>
<feature type="domain" description="Beta-lactamase-related" evidence="2">
    <location>
        <begin position="87"/>
        <end position="346"/>
    </location>
</feature>
<dbReference type="SUPFAM" id="SSF56601">
    <property type="entry name" value="beta-lactamase/transpeptidase-like"/>
    <property type="match status" value="1"/>
</dbReference>